<accession>A0A508YHW3</accession>
<comment type="similarity">
    <text evidence="1 4">Belongs to the D-isomer specific 2-hydroxyacid dehydrogenase family.</text>
</comment>
<evidence type="ECO:0000259" key="6">
    <source>
        <dbReference type="Pfam" id="PF02826"/>
    </source>
</evidence>
<dbReference type="GO" id="GO:0016618">
    <property type="term" value="F:hydroxypyruvate reductase [NAD(P)H] activity"/>
    <property type="evidence" value="ECO:0007669"/>
    <property type="project" value="UniProtKB-EC"/>
</dbReference>
<dbReference type="Pfam" id="PF02826">
    <property type="entry name" value="2-Hacid_dh_C"/>
    <property type="match status" value="1"/>
</dbReference>
<dbReference type="InterPro" id="IPR036291">
    <property type="entry name" value="NAD(P)-bd_dom_sf"/>
</dbReference>
<dbReference type="SUPFAM" id="SSF52283">
    <property type="entry name" value="Formate/glycerate dehydrogenase catalytic domain-like"/>
    <property type="match status" value="1"/>
</dbReference>
<dbReference type="PANTHER" id="PTHR43761">
    <property type="entry name" value="D-ISOMER SPECIFIC 2-HYDROXYACID DEHYDROGENASE FAMILY PROTEIN (AFU_ORTHOLOGUE AFUA_1G13630)"/>
    <property type="match status" value="1"/>
</dbReference>
<dbReference type="GO" id="GO:0051287">
    <property type="term" value="F:NAD binding"/>
    <property type="evidence" value="ECO:0007669"/>
    <property type="project" value="InterPro"/>
</dbReference>
<dbReference type="EC" id="1.1.1.81" evidence="7"/>
<sequence>MSEYKIAVVNSSSFGQIFKEHWSELEKIGQVDRFMFAPDISGKELAEKLQGYNIVIASVTPNFTKEFFDNITGLELISRHGIGFNSVDIAAAKEHGVKVTIVPPLVERDAVAENAVANLFAIARQTCAAANREAAGHYEDRAHFMGHQFNGKQYGVIGCGNIGSRVAEIFHLVSGGKDVLIADPHSRAREGWWEQNPWAKLVSLDELLANCDYISLNASLDEKDYHMLNAEALKKTKQGVYFTNCARGALIDEKAMMDAVKSGQVAGYASDTMEVEPVPGDHPFLHDEHFLITPHTSAYTYECLYGMGEKCVSDVKNLVAGKPLVRELTSELD</sequence>
<name>A0A508YHW3_LIMMU</name>
<dbReference type="InterPro" id="IPR006139">
    <property type="entry name" value="D-isomer_2_OHA_DH_cat_dom"/>
</dbReference>
<evidence type="ECO:0000256" key="4">
    <source>
        <dbReference type="RuleBase" id="RU003719"/>
    </source>
</evidence>
<protein>
    <submittedName>
        <fullName evidence="7">Hydroxypyruvate reductase</fullName>
        <ecNumber evidence="7">1.1.1.81</ecNumber>
    </submittedName>
</protein>
<evidence type="ECO:0000313" key="7">
    <source>
        <dbReference type="EMBL" id="VTZ89575.1"/>
    </source>
</evidence>
<dbReference type="InterPro" id="IPR006140">
    <property type="entry name" value="D-isomer_DH_NAD-bd"/>
</dbReference>
<dbReference type="EMBL" id="CABFNH010000008">
    <property type="protein sequence ID" value="VTZ89575.1"/>
    <property type="molecule type" value="Genomic_DNA"/>
</dbReference>
<dbReference type="Proteomes" id="UP000365705">
    <property type="component" value="Unassembled WGS sequence"/>
</dbReference>
<keyword evidence="7" id="KW-0670">Pyruvate</keyword>
<evidence type="ECO:0000256" key="3">
    <source>
        <dbReference type="ARBA" id="ARBA00023027"/>
    </source>
</evidence>
<dbReference type="AlphaFoldDB" id="A0A508YHW3"/>
<organism evidence="7 8">
    <name type="scientific">Limosilactobacillus mucosae</name>
    <name type="common">Lactobacillus mucosae</name>
    <dbReference type="NCBI Taxonomy" id="97478"/>
    <lineage>
        <taxon>Bacteria</taxon>
        <taxon>Bacillati</taxon>
        <taxon>Bacillota</taxon>
        <taxon>Bacilli</taxon>
        <taxon>Lactobacillales</taxon>
        <taxon>Lactobacillaceae</taxon>
        <taxon>Limosilactobacillus</taxon>
    </lineage>
</organism>
<dbReference type="Pfam" id="PF00389">
    <property type="entry name" value="2-Hacid_dh"/>
    <property type="match status" value="1"/>
</dbReference>
<evidence type="ECO:0000256" key="1">
    <source>
        <dbReference type="ARBA" id="ARBA00005854"/>
    </source>
</evidence>
<feature type="domain" description="D-isomer specific 2-hydroxyacid dehydrogenase catalytic" evidence="5">
    <location>
        <begin position="21"/>
        <end position="325"/>
    </location>
</feature>
<reference evidence="7 8" key="1">
    <citation type="submission" date="2019-06" db="EMBL/GenBank/DDBJ databases">
        <authorList>
            <person name="Rodrigo-Torres L."/>
            <person name="Arahal R. D."/>
            <person name="Lucena T."/>
        </authorList>
    </citation>
    <scope>NUCLEOTIDE SEQUENCE [LARGE SCALE GENOMIC DNA]</scope>
    <source>
        <strain evidence="7 8">INIA P508</strain>
    </source>
</reference>
<dbReference type="SUPFAM" id="SSF51735">
    <property type="entry name" value="NAD(P)-binding Rossmann-fold domains"/>
    <property type="match status" value="1"/>
</dbReference>
<keyword evidence="2 4" id="KW-0560">Oxidoreductase</keyword>
<dbReference type="PANTHER" id="PTHR43761:SF1">
    <property type="entry name" value="D-ISOMER SPECIFIC 2-HYDROXYACID DEHYDROGENASE CATALYTIC DOMAIN-CONTAINING PROTEIN-RELATED"/>
    <property type="match status" value="1"/>
</dbReference>
<evidence type="ECO:0000313" key="8">
    <source>
        <dbReference type="Proteomes" id="UP000365705"/>
    </source>
</evidence>
<dbReference type="Gene3D" id="3.40.50.720">
    <property type="entry name" value="NAD(P)-binding Rossmann-like Domain"/>
    <property type="match status" value="2"/>
</dbReference>
<keyword evidence="3" id="KW-0520">NAD</keyword>
<proteinExistence type="inferred from homology"/>
<dbReference type="InterPro" id="IPR050418">
    <property type="entry name" value="D-iso_2-hydroxyacid_DH_PdxB"/>
</dbReference>
<dbReference type="RefSeq" id="WP_109588072.1">
    <property type="nucleotide sequence ID" value="NZ_CABFNH010000008.1"/>
</dbReference>
<gene>
    <name evidence="7" type="ORF">LMUP508_00828</name>
</gene>
<evidence type="ECO:0000256" key="2">
    <source>
        <dbReference type="ARBA" id="ARBA00023002"/>
    </source>
</evidence>
<dbReference type="CDD" id="cd12177">
    <property type="entry name" value="2-Hacid_dh_12"/>
    <property type="match status" value="1"/>
</dbReference>
<evidence type="ECO:0000259" key="5">
    <source>
        <dbReference type="Pfam" id="PF00389"/>
    </source>
</evidence>
<feature type="domain" description="D-isomer specific 2-hydroxyacid dehydrogenase NAD-binding" evidence="6">
    <location>
        <begin position="117"/>
        <end position="297"/>
    </location>
</feature>